<sequence>MQADEPVTILTVAREAGVSKTTASDALRGSGRVSETTRAAVAQVAERLGYVPNGSARHLRRASTGTIGLHVPEVLTRSSYYMSFVFGVVEQAARHDYDVTLITSGQRRPRPPRVDGLVLGDPLEGDPVVERLMGTGLPTVSCERFPGPRQADGVVWSEHAPMLARLLDHLRGAGAARPALIVAGDESDWAASLHRGYLDWCAAREVAPLVRRVSFDATGDEVRAAARALLGAGPGTPMDALVCAPAGAATEVAPLLRESGAEVLLASCVDSAGTRLADPPITAIDLRPKEAGASCAELLFELLSGAAPVGTERLHPIELAVRASTAKPRPGAAGAGAGLS</sequence>
<keyword evidence="3" id="KW-0804">Transcription</keyword>
<protein>
    <submittedName>
        <fullName evidence="5">LacI family transcriptional regulator</fullName>
    </submittedName>
</protein>
<dbReference type="InterPro" id="IPR028082">
    <property type="entry name" value="Peripla_BP_I"/>
</dbReference>
<dbReference type="Proteomes" id="UP001317259">
    <property type="component" value="Unassembled WGS sequence"/>
</dbReference>
<dbReference type="SUPFAM" id="SSF53822">
    <property type="entry name" value="Periplasmic binding protein-like I"/>
    <property type="match status" value="1"/>
</dbReference>
<keyword evidence="6" id="KW-1185">Reference proteome</keyword>
<dbReference type="InterPro" id="IPR010982">
    <property type="entry name" value="Lambda_DNA-bd_dom_sf"/>
</dbReference>
<keyword evidence="1" id="KW-0805">Transcription regulation</keyword>
<dbReference type="PROSITE" id="PS50932">
    <property type="entry name" value="HTH_LACI_2"/>
    <property type="match status" value="1"/>
</dbReference>
<dbReference type="Gene3D" id="3.40.50.2300">
    <property type="match status" value="2"/>
</dbReference>
<dbReference type="Pfam" id="PF00356">
    <property type="entry name" value="LacI"/>
    <property type="match status" value="1"/>
</dbReference>
<feature type="domain" description="HTH lacI-type" evidence="4">
    <location>
        <begin position="7"/>
        <end position="61"/>
    </location>
</feature>
<name>A0ABT0G713_9ACTN</name>
<organism evidence="5 6">
    <name type="scientific">Actinomadura luzonensis</name>
    <dbReference type="NCBI Taxonomy" id="2805427"/>
    <lineage>
        <taxon>Bacteria</taxon>
        <taxon>Bacillati</taxon>
        <taxon>Actinomycetota</taxon>
        <taxon>Actinomycetes</taxon>
        <taxon>Streptosporangiales</taxon>
        <taxon>Thermomonosporaceae</taxon>
        <taxon>Actinomadura</taxon>
    </lineage>
</organism>
<reference evidence="5 6" key="1">
    <citation type="submission" date="2022-04" db="EMBL/GenBank/DDBJ databases">
        <title>Genome draft of Actinomadura sp. ATCC 31491.</title>
        <authorList>
            <person name="Shi X."/>
            <person name="Du Y."/>
        </authorList>
    </citation>
    <scope>NUCLEOTIDE SEQUENCE [LARGE SCALE GENOMIC DNA]</scope>
    <source>
        <strain evidence="5 6">ATCC 31491</strain>
    </source>
</reference>
<dbReference type="RefSeq" id="WP_242382408.1">
    <property type="nucleotide sequence ID" value="NZ_JAKRKC020000002.1"/>
</dbReference>
<dbReference type="Pfam" id="PF13377">
    <property type="entry name" value="Peripla_BP_3"/>
    <property type="match status" value="1"/>
</dbReference>
<accession>A0ABT0G713</accession>
<dbReference type="InterPro" id="IPR000843">
    <property type="entry name" value="HTH_LacI"/>
</dbReference>
<dbReference type="EMBL" id="JAKRKC020000002">
    <property type="protein sequence ID" value="MCK2220173.1"/>
    <property type="molecule type" value="Genomic_DNA"/>
</dbReference>
<evidence type="ECO:0000256" key="2">
    <source>
        <dbReference type="ARBA" id="ARBA00023125"/>
    </source>
</evidence>
<dbReference type="Gene3D" id="1.10.260.40">
    <property type="entry name" value="lambda repressor-like DNA-binding domains"/>
    <property type="match status" value="1"/>
</dbReference>
<evidence type="ECO:0000259" key="4">
    <source>
        <dbReference type="PROSITE" id="PS50932"/>
    </source>
</evidence>
<dbReference type="CDD" id="cd01392">
    <property type="entry name" value="HTH_LacI"/>
    <property type="match status" value="1"/>
</dbReference>
<evidence type="ECO:0000256" key="1">
    <source>
        <dbReference type="ARBA" id="ARBA00023015"/>
    </source>
</evidence>
<dbReference type="SUPFAM" id="SSF47413">
    <property type="entry name" value="lambda repressor-like DNA-binding domains"/>
    <property type="match status" value="1"/>
</dbReference>
<dbReference type="SMART" id="SM00354">
    <property type="entry name" value="HTH_LACI"/>
    <property type="match status" value="1"/>
</dbReference>
<evidence type="ECO:0000313" key="6">
    <source>
        <dbReference type="Proteomes" id="UP001317259"/>
    </source>
</evidence>
<comment type="caution">
    <text evidence="5">The sequence shown here is derived from an EMBL/GenBank/DDBJ whole genome shotgun (WGS) entry which is preliminary data.</text>
</comment>
<dbReference type="PANTHER" id="PTHR30146:SF153">
    <property type="entry name" value="LACTOSE OPERON REPRESSOR"/>
    <property type="match status" value="1"/>
</dbReference>
<evidence type="ECO:0000256" key="3">
    <source>
        <dbReference type="ARBA" id="ARBA00023163"/>
    </source>
</evidence>
<evidence type="ECO:0000313" key="5">
    <source>
        <dbReference type="EMBL" id="MCK2220173.1"/>
    </source>
</evidence>
<keyword evidence="2" id="KW-0238">DNA-binding</keyword>
<dbReference type="InterPro" id="IPR046335">
    <property type="entry name" value="LacI/GalR-like_sensor"/>
</dbReference>
<gene>
    <name evidence="5" type="ORF">MF672_041205</name>
</gene>
<dbReference type="PANTHER" id="PTHR30146">
    <property type="entry name" value="LACI-RELATED TRANSCRIPTIONAL REPRESSOR"/>
    <property type="match status" value="1"/>
</dbReference>
<proteinExistence type="predicted"/>